<dbReference type="SMART" id="SM00267">
    <property type="entry name" value="GGDEF"/>
    <property type="match status" value="1"/>
</dbReference>
<evidence type="ECO:0000313" key="3">
    <source>
        <dbReference type="EMBL" id="RQH02072.1"/>
    </source>
</evidence>
<dbReference type="NCBIfam" id="TIGR00229">
    <property type="entry name" value="sensory_box"/>
    <property type="match status" value="1"/>
</dbReference>
<gene>
    <name evidence="3" type="ORF">D1Y85_22515</name>
</gene>
<dbReference type="SMART" id="SM00091">
    <property type="entry name" value="PAS"/>
    <property type="match status" value="2"/>
</dbReference>
<dbReference type="CDD" id="cd01949">
    <property type="entry name" value="GGDEF"/>
    <property type="match status" value="1"/>
</dbReference>
<dbReference type="InterPro" id="IPR013767">
    <property type="entry name" value="PAS_fold"/>
</dbReference>
<feature type="domain" description="PAS" evidence="1">
    <location>
        <begin position="138"/>
        <end position="183"/>
    </location>
</feature>
<dbReference type="Pfam" id="PF13426">
    <property type="entry name" value="PAS_9"/>
    <property type="match status" value="1"/>
</dbReference>
<dbReference type="PROSITE" id="PS50887">
    <property type="entry name" value="GGDEF"/>
    <property type="match status" value="1"/>
</dbReference>
<evidence type="ECO:0000259" key="2">
    <source>
        <dbReference type="PROSITE" id="PS50887"/>
    </source>
</evidence>
<dbReference type="GO" id="GO:0006355">
    <property type="term" value="P:regulation of DNA-templated transcription"/>
    <property type="evidence" value="ECO:0007669"/>
    <property type="project" value="InterPro"/>
</dbReference>
<keyword evidence="4" id="KW-1185">Reference proteome</keyword>
<dbReference type="Pfam" id="PF00989">
    <property type="entry name" value="PAS"/>
    <property type="match status" value="1"/>
</dbReference>
<dbReference type="SUPFAM" id="SSF55785">
    <property type="entry name" value="PYP-like sensor domain (PAS domain)"/>
    <property type="match status" value="2"/>
</dbReference>
<dbReference type="Gene3D" id="3.30.450.20">
    <property type="entry name" value="PAS domain"/>
    <property type="match status" value="2"/>
</dbReference>
<dbReference type="SUPFAM" id="SSF55073">
    <property type="entry name" value="Nucleotide cyclase"/>
    <property type="match status" value="1"/>
</dbReference>
<dbReference type="InterPro" id="IPR043128">
    <property type="entry name" value="Rev_trsase/Diguanyl_cyclase"/>
</dbReference>
<dbReference type="Pfam" id="PF00990">
    <property type="entry name" value="GGDEF"/>
    <property type="match status" value="1"/>
</dbReference>
<organism evidence="3 4">
    <name type="scientific">Paraburkholderia dinghuensis</name>
    <dbReference type="NCBI Taxonomy" id="2305225"/>
    <lineage>
        <taxon>Bacteria</taxon>
        <taxon>Pseudomonadati</taxon>
        <taxon>Pseudomonadota</taxon>
        <taxon>Betaproteobacteria</taxon>
        <taxon>Burkholderiales</taxon>
        <taxon>Burkholderiaceae</taxon>
        <taxon>Paraburkholderia</taxon>
    </lineage>
</organism>
<dbReference type="PROSITE" id="PS50112">
    <property type="entry name" value="PAS"/>
    <property type="match status" value="1"/>
</dbReference>
<dbReference type="GO" id="GO:0003824">
    <property type="term" value="F:catalytic activity"/>
    <property type="evidence" value="ECO:0007669"/>
    <property type="project" value="UniProtKB-ARBA"/>
</dbReference>
<name>A0A3N6MZV1_9BURK</name>
<dbReference type="NCBIfam" id="TIGR00254">
    <property type="entry name" value="GGDEF"/>
    <property type="match status" value="1"/>
</dbReference>
<protein>
    <submittedName>
        <fullName evidence="3">Diguanylate cyclase</fullName>
    </submittedName>
</protein>
<dbReference type="CDD" id="cd00130">
    <property type="entry name" value="PAS"/>
    <property type="match status" value="1"/>
</dbReference>
<comment type="caution">
    <text evidence="3">The sequence shown here is derived from an EMBL/GenBank/DDBJ whole genome shotgun (WGS) entry which is preliminary data.</text>
</comment>
<dbReference type="InterPro" id="IPR035965">
    <property type="entry name" value="PAS-like_dom_sf"/>
</dbReference>
<evidence type="ECO:0000259" key="1">
    <source>
        <dbReference type="PROSITE" id="PS50112"/>
    </source>
</evidence>
<dbReference type="Gene3D" id="3.30.70.270">
    <property type="match status" value="1"/>
</dbReference>
<accession>A0A3N6MZV1</accession>
<dbReference type="EMBL" id="RQIS01000020">
    <property type="protein sequence ID" value="RQH02072.1"/>
    <property type="molecule type" value="Genomic_DNA"/>
</dbReference>
<dbReference type="PANTHER" id="PTHR44757">
    <property type="entry name" value="DIGUANYLATE CYCLASE DGCP"/>
    <property type="match status" value="1"/>
</dbReference>
<dbReference type="InterPro" id="IPR000014">
    <property type="entry name" value="PAS"/>
</dbReference>
<reference evidence="3 4" key="1">
    <citation type="submission" date="2018-11" db="EMBL/GenBank/DDBJ databases">
        <title>Paraburkholderia sp. DHOA04, isolated from soil.</title>
        <authorList>
            <person name="Gao Z.-H."/>
            <person name="Qiu L.-H."/>
            <person name="Fu J.-C."/>
        </authorList>
    </citation>
    <scope>NUCLEOTIDE SEQUENCE [LARGE SCALE GENOMIC DNA]</scope>
    <source>
        <strain evidence="3 4">DHOA04</strain>
    </source>
</reference>
<feature type="domain" description="GGDEF" evidence="2">
    <location>
        <begin position="294"/>
        <end position="428"/>
    </location>
</feature>
<dbReference type="RefSeq" id="WP_124153290.1">
    <property type="nucleotide sequence ID" value="NZ_RQIS01000020.1"/>
</dbReference>
<dbReference type="PANTHER" id="PTHR44757:SF2">
    <property type="entry name" value="BIOFILM ARCHITECTURE MAINTENANCE PROTEIN MBAA"/>
    <property type="match status" value="1"/>
</dbReference>
<dbReference type="InterPro" id="IPR000160">
    <property type="entry name" value="GGDEF_dom"/>
</dbReference>
<proteinExistence type="predicted"/>
<dbReference type="InterPro" id="IPR052155">
    <property type="entry name" value="Biofilm_reg_signaling"/>
</dbReference>
<sequence>MSDLSARIREFVDEIAASVAVIARDERGQLAVSACNDQFIQMTGGRQPGAVKSLPAPLDTLLPNYARNDFRQLIQECFDTGVARELEQAYDLRDGTHWWRLSLKPFRHNEGDQAKFEILVTGLEITSKMLLTHELEVSTSRFRSVVDAAYDAIITMDQQHCITLFNRAAENLFGYTAEEMLGRPITNLLPERYRANHSHYVMQFARSPVRSRQMDERNRVYGLHRDGTLLPVEIAISKINVGGLIEFTAVIRDIADRVRLMDLLQKQAVTDELTGLPNRREFTDTVDNILYTDKILSVFILDIDHFKNINDSYGHDIGDEVLRVLAKVAMGCDSRIGVFARWGGEEFVATLPGVGIEQAQSVAEELRTKIEQQSFEHPWRLGKPIPFTVSIGVTERLPGERDVTALVKRADEALYRAKESGRNRVEVN</sequence>
<dbReference type="Proteomes" id="UP000272778">
    <property type="component" value="Unassembled WGS sequence"/>
</dbReference>
<dbReference type="AlphaFoldDB" id="A0A3N6MZV1"/>
<dbReference type="InterPro" id="IPR029787">
    <property type="entry name" value="Nucleotide_cyclase"/>
</dbReference>
<dbReference type="FunFam" id="3.30.70.270:FF:000001">
    <property type="entry name" value="Diguanylate cyclase domain protein"/>
    <property type="match status" value="1"/>
</dbReference>
<evidence type="ECO:0000313" key="4">
    <source>
        <dbReference type="Proteomes" id="UP000272778"/>
    </source>
</evidence>
<dbReference type="OrthoDB" id="9813903at2"/>